<comment type="similarity">
    <text evidence="2 12">Belongs to the G-protein coupled receptor 1 family.</text>
</comment>
<comment type="subcellular location">
    <subcellularLocation>
        <location evidence="1 12">Cell membrane</location>
        <topology evidence="1 12">Multi-pass membrane protein</topology>
    </subcellularLocation>
</comment>
<keyword evidence="6 12" id="KW-0812">Transmembrane</keyword>
<accession>A0A4W3JR94</accession>
<keyword evidence="3 12" id="KW-1003">Cell membrane</keyword>
<evidence type="ECO:0000256" key="1">
    <source>
        <dbReference type="ARBA" id="ARBA00004651"/>
    </source>
</evidence>
<evidence type="ECO:0000256" key="10">
    <source>
        <dbReference type="ARBA" id="ARBA00023170"/>
    </source>
</evidence>
<feature type="transmembrane region" description="Helical" evidence="12">
    <location>
        <begin position="204"/>
        <end position="234"/>
    </location>
</feature>
<dbReference type="STRING" id="7868.ENSCMIP00000034515"/>
<reference evidence="14" key="5">
    <citation type="submission" date="2025-09" db="UniProtKB">
        <authorList>
            <consortium name="Ensembl"/>
        </authorList>
    </citation>
    <scope>IDENTIFICATION</scope>
</reference>
<reference evidence="15" key="2">
    <citation type="journal article" date="2007" name="PLoS Biol.">
        <title>Survey sequencing and comparative analysis of the elephant shark (Callorhinchus milii) genome.</title>
        <authorList>
            <person name="Venkatesh B."/>
            <person name="Kirkness E.F."/>
            <person name="Loh Y.H."/>
            <person name="Halpern A.L."/>
            <person name="Lee A.P."/>
            <person name="Johnson J."/>
            <person name="Dandona N."/>
            <person name="Viswanathan L.D."/>
            <person name="Tay A."/>
            <person name="Venter J.C."/>
            <person name="Strausberg R.L."/>
            <person name="Brenner S."/>
        </authorList>
    </citation>
    <scope>NUCLEOTIDE SEQUENCE [LARGE SCALE GENOMIC DNA]</scope>
</reference>
<evidence type="ECO:0000259" key="13">
    <source>
        <dbReference type="PROSITE" id="PS50262"/>
    </source>
</evidence>
<keyword evidence="11 12" id="KW-0807">Transducer</keyword>
<proteinExistence type="inferred from homology"/>
<keyword evidence="4 12" id="KW-0589">Pheromone response</keyword>
<dbReference type="InterPro" id="IPR004072">
    <property type="entry name" value="Vmron_rcpt_1"/>
</dbReference>
<dbReference type="Proteomes" id="UP000314986">
    <property type="component" value="Unassembled WGS sequence"/>
</dbReference>
<dbReference type="InterPro" id="IPR000276">
    <property type="entry name" value="GPCR_Rhodpsn"/>
</dbReference>
<feature type="transmembrane region" description="Helical" evidence="12">
    <location>
        <begin position="107"/>
        <end position="127"/>
    </location>
</feature>
<evidence type="ECO:0000313" key="15">
    <source>
        <dbReference type="Proteomes" id="UP000314986"/>
    </source>
</evidence>
<evidence type="ECO:0000256" key="4">
    <source>
        <dbReference type="ARBA" id="ARBA00022507"/>
    </source>
</evidence>
<reference evidence="15" key="3">
    <citation type="journal article" date="2014" name="Nature">
        <title>Elephant shark genome provides unique insights into gnathostome evolution.</title>
        <authorList>
            <consortium name="International Elephant Shark Genome Sequencing Consortium"/>
            <person name="Venkatesh B."/>
            <person name="Lee A.P."/>
            <person name="Ravi V."/>
            <person name="Maurya A.K."/>
            <person name="Lian M.M."/>
            <person name="Swann J.B."/>
            <person name="Ohta Y."/>
            <person name="Flajnik M.F."/>
            <person name="Sutoh Y."/>
            <person name="Kasahara M."/>
            <person name="Hoon S."/>
            <person name="Gangu V."/>
            <person name="Roy S.W."/>
            <person name="Irimia M."/>
            <person name="Korzh V."/>
            <person name="Kondrychyn I."/>
            <person name="Lim Z.W."/>
            <person name="Tay B.H."/>
            <person name="Tohari S."/>
            <person name="Kong K.W."/>
            <person name="Ho S."/>
            <person name="Lorente-Galdos B."/>
            <person name="Quilez J."/>
            <person name="Marques-Bonet T."/>
            <person name="Raney B.J."/>
            <person name="Ingham P.W."/>
            <person name="Tay A."/>
            <person name="Hillier L.W."/>
            <person name="Minx P."/>
            <person name="Boehm T."/>
            <person name="Wilson R.K."/>
            <person name="Brenner S."/>
            <person name="Warren W.C."/>
        </authorList>
    </citation>
    <scope>NUCLEOTIDE SEQUENCE [LARGE SCALE GENOMIC DNA]</scope>
</reference>
<organism evidence="14 15">
    <name type="scientific">Callorhinchus milii</name>
    <name type="common">Ghost shark</name>
    <dbReference type="NCBI Taxonomy" id="7868"/>
    <lineage>
        <taxon>Eukaryota</taxon>
        <taxon>Metazoa</taxon>
        <taxon>Chordata</taxon>
        <taxon>Craniata</taxon>
        <taxon>Vertebrata</taxon>
        <taxon>Chondrichthyes</taxon>
        <taxon>Holocephali</taxon>
        <taxon>Chimaeriformes</taxon>
        <taxon>Callorhinchidae</taxon>
        <taxon>Callorhinchus</taxon>
    </lineage>
</organism>
<evidence type="ECO:0000256" key="3">
    <source>
        <dbReference type="ARBA" id="ARBA00022475"/>
    </source>
</evidence>
<feature type="transmembrane region" description="Helical" evidence="12">
    <location>
        <begin position="32"/>
        <end position="55"/>
    </location>
</feature>
<evidence type="ECO:0000256" key="5">
    <source>
        <dbReference type="ARBA" id="ARBA00022606"/>
    </source>
</evidence>
<reference evidence="14" key="4">
    <citation type="submission" date="2025-08" db="UniProtKB">
        <authorList>
            <consortium name="Ensembl"/>
        </authorList>
    </citation>
    <scope>IDENTIFICATION</scope>
</reference>
<evidence type="ECO:0000256" key="6">
    <source>
        <dbReference type="ARBA" id="ARBA00022692"/>
    </source>
</evidence>
<feature type="transmembrane region" description="Helical" evidence="12">
    <location>
        <begin position="67"/>
        <end position="87"/>
    </location>
</feature>
<protein>
    <recommendedName>
        <fullName evidence="12">Vomeronasal type-1 receptor</fullName>
    </recommendedName>
</protein>
<reference evidence="15" key="1">
    <citation type="journal article" date="2006" name="Science">
        <title>Ancient noncoding elements conserved in the human genome.</title>
        <authorList>
            <person name="Venkatesh B."/>
            <person name="Kirkness E.F."/>
            <person name="Loh Y.H."/>
            <person name="Halpern A.L."/>
            <person name="Lee A.P."/>
            <person name="Johnson J."/>
            <person name="Dandona N."/>
            <person name="Viswanathan L.D."/>
            <person name="Tay A."/>
            <person name="Venter J.C."/>
            <person name="Strausberg R.L."/>
            <person name="Brenner S."/>
        </authorList>
    </citation>
    <scope>NUCLEOTIDE SEQUENCE [LARGE SCALE GENOMIC DNA]</scope>
</reference>
<dbReference type="Pfam" id="PF03402">
    <property type="entry name" value="V1R"/>
    <property type="match status" value="1"/>
</dbReference>
<dbReference type="AlphaFoldDB" id="A0A4W3JR94"/>
<feature type="domain" description="G-protein coupled receptors family 1 profile" evidence="13">
    <location>
        <begin position="44"/>
        <end position="312"/>
    </location>
</feature>
<dbReference type="GO" id="GO:0005886">
    <property type="term" value="C:plasma membrane"/>
    <property type="evidence" value="ECO:0007669"/>
    <property type="project" value="UniProtKB-SubCell"/>
</dbReference>
<dbReference type="InParanoid" id="A0A4W3JR94"/>
<feature type="transmembrane region" description="Helical" evidence="12">
    <location>
        <begin position="291"/>
        <end position="311"/>
    </location>
</feature>
<evidence type="ECO:0000256" key="8">
    <source>
        <dbReference type="ARBA" id="ARBA00023040"/>
    </source>
</evidence>
<dbReference type="OMA" id="YMLIIAR"/>
<keyword evidence="5" id="KW-0716">Sensory transduction</keyword>
<keyword evidence="9 12" id="KW-0472">Membrane</keyword>
<dbReference type="Ensembl" id="ENSCMIT00000035033.1">
    <property type="protein sequence ID" value="ENSCMIP00000034515.1"/>
    <property type="gene ID" value="ENSCMIG00000014627.1"/>
</dbReference>
<evidence type="ECO:0000256" key="7">
    <source>
        <dbReference type="ARBA" id="ARBA00022989"/>
    </source>
</evidence>
<dbReference type="PRINTS" id="PR00237">
    <property type="entry name" value="GPCRRHODOPSN"/>
</dbReference>
<dbReference type="Gene3D" id="1.20.1070.10">
    <property type="entry name" value="Rhodopsin 7-helix transmembrane proteins"/>
    <property type="match status" value="1"/>
</dbReference>
<dbReference type="SUPFAM" id="SSF81321">
    <property type="entry name" value="Family A G protein-coupled receptor-like"/>
    <property type="match status" value="1"/>
</dbReference>
<keyword evidence="15" id="KW-1185">Reference proteome</keyword>
<keyword evidence="10 12" id="KW-0675">Receptor</keyword>
<evidence type="ECO:0000256" key="12">
    <source>
        <dbReference type="RuleBase" id="RU364061"/>
    </source>
</evidence>
<dbReference type="PROSITE" id="PS50262">
    <property type="entry name" value="G_PROTEIN_RECEP_F1_2"/>
    <property type="match status" value="1"/>
</dbReference>
<sequence>NYRLFSRKKEIEETVFASPGCRNMAEHPVLVVAYGLLVSCGILGNSAVISVTMDSTCERNRLSSSDLILINIAVANLLLSLTRNTLLLTLDAGLPVSFSSEGCRLMMFVWTWLRSTSIWVTLSLSWFHFVTVRTSRGALERLSERRRVIALMAAEWGVNLVYSGFALGYSSNSTNSTNHLAVISSTIRPLLGCVWTFPTKQSGFIYALVSVVVHEAIPVVLMLYANAGTLLFLYQHHRKVQDSQLAGGDRISHEWRAAKTILYLIGLFVFCWGTHVLSVNYYNFKGSPSTHYLLVIARFSASGFIGLYPLVVAMGHSKIIIGTNQTVHCTQ</sequence>
<dbReference type="PANTHER" id="PTHR11394">
    <property type="entry name" value="TASTE RECEPTOR TYPE 2"/>
    <property type="match status" value="1"/>
</dbReference>
<feature type="transmembrane region" description="Helical" evidence="12">
    <location>
        <begin position="148"/>
        <end position="169"/>
    </location>
</feature>
<dbReference type="GO" id="GO:0016503">
    <property type="term" value="F:pheromone receptor activity"/>
    <property type="evidence" value="ECO:0007669"/>
    <property type="project" value="InterPro"/>
</dbReference>
<dbReference type="GO" id="GO:0019236">
    <property type="term" value="P:response to pheromone"/>
    <property type="evidence" value="ECO:0007669"/>
    <property type="project" value="UniProtKB-KW"/>
</dbReference>
<keyword evidence="7 12" id="KW-1133">Transmembrane helix</keyword>
<evidence type="ECO:0000256" key="9">
    <source>
        <dbReference type="ARBA" id="ARBA00023136"/>
    </source>
</evidence>
<evidence type="ECO:0000256" key="2">
    <source>
        <dbReference type="ARBA" id="ARBA00010663"/>
    </source>
</evidence>
<dbReference type="GeneTree" id="ENSGT00650000093633"/>
<dbReference type="InterPro" id="IPR017452">
    <property type="entry name" value="GPCR_Rhodpsn_7TM"/>
</dbReference>
<feature type="transmembrane region" description="Helical" evidence="12">
    <location>
        <begin position="260"/>
        <end position="279"/>
    </location>
</feature>
<dbReference type="PANTHER" id="PTHR11394:SF137">
    <property type="entry name" value="C-X-C CHEMOKINE RECEPTOR TYPE 3 ISOFORM X1-RELATED"/>
    <property type="match status" value="1"/>
</dbReference>
<evidence type="ECO:0000313" key="14">
    <source>
        <dbReference type="Ensembl" id="ENSCMIP00000034515.1"/>
    </source>
</evidence>
<name>A0A4W3JR94_CALMI</name>
<keyword evidence="8 12" id="KW-0297">G-protein coupled receptor</keyword>
<dbReference type="CDD" id="cd00637">
    <property type="entry name" value="7tm_classA_rhodopsin-like"/>
    <property type="match status" value="1"/>
</dbReference>
<evidence type="ECO:0000256" key="11">
    <source>
        <dbReference type="ARBA" id="ARBA00023224"/>
    </source>
</evidence>